<dbReference type="Gene3D" id="1.10.10.10">
    <property type="entry name" value="Winged helix-like DNA-binding domain superfamily/Winged helix DNA-binding domain"/>
    <property type="match status" value="1"/>
</dbReference>
<dbReference type="AlphaFoldDB" id="A0A923L488"/>
<name>A0A923L488_9BACI</name>
<dbReference type="GO" id="GO:0003677">
    <property type="term" value="F:DNA binding"/>
    <property type="evidence" value="ECO:0007669"/>
    <property type="project" value="InterPro"/>
</dbReference>
<organism evidence="1 2">
    <name type="scientific">Ornithinibacillus hominis</name>
    <dbReference type="NCBI Taxonomy" id="2763055"/>
    <lineage>
        <taxon>Bacteria</taxon>
        <taxon>Bacillati</taxon>
        <taxon>Bacillota</taxon>
        <taxon>Bacilli</taxon>
        <taxon>Bacillales</taxon>
        <taxon>Bacillaceae</taxon>
        <taxon>Ornithinibacillus</taxon>
    </lineage>
</organism>
<dbReference type="SUPFAM" id="SSF46689">
    <property type="entry name" value="Homeodomain-like"/>
    <property type="match status" value="1"/>
</dbReference>
<sequence>MTKKRQLYSRYTKEIKLEAIRRVLEEDQPVQEVIADLGIRHRDNVYEWIKKYKKSGPEAFDRPIRKTTKPLEKNKVEEQLQHLKLEVEALKTYIETLLHCEEEKYKAIQVLEKQYPIEVLCNALDVSEVSFHKYRERQGIN</sequence>
<protein>
    <submittedName>
        <fullName evidence="1">Transposase</fullName>
    </submittedName>
</protein>
<comment type="caution">
    <text evidence="1">The sequence shown here is derived from an EMBL/GenBank/DDBJ whole genome shotgun (WGS) entry which is preliminary data.</text>
</comment>
<dbReference type="EMBL" id="JACOOL010000003">
    <property type="protein sequence ID" value="MBC5636195.1"/>
    <property type="molecule type" value="Genomic_DNA"/>
</dbReference>
<gene>
    <name evidence="1" type="ORF">H8S33_05055</name>
</gene>
<evidence type="ECO:0000313" key="2">
    <source>
        <dbReference type="Proteomes" id="UP000637359"/>
    </source>
</evidence>
<dbReference type="GO" id="GO:0004803">
    <property type="term" value="F:transposase activity"/>
    <property type="evidence" value="ECO:0007669"/>
    <property type="project" value="InterPro"/>
</dbReference>
<dbReference type="InterPro" id="IPR009057">
    <property type="entry name" value="Homeodomain-like_sf"/>
</dbReference>
<dbReference type="Proteomes" id="UP000637359">
    <property type="component" value="Unassembled WGS sequence"/>
</dbReference>
<dbReference type="Pfam" id="PF01527">
    <property type="entry name" value="HTH_Tnp_1"/>
    <property type="match status" value="1"/>
</dbReference>
<dbReference type="RefSeq" id="WP_186868912.1">
    <property type="nucleotide sequence ID" value="NZ_JACOOL010000003.1"/>
</dbReference>
<accession>A0A923L488</accession>
<reference evidence="1" key="1">
    <citation type="submission" date="2020-08" db="EMBL/GenBank/DDBJ databases">
        <title>Genome public.</title>
        <authorList>
            <person name="Liu C."/>
            <person name="Sun Q."/>
        </authorList>
    </citation>
    <scope>NUCLEOTIDE SEQUENCE</scope>
    <source>
        <strain evidence="1">BX22</strain>
    </source>
</reference>
<proteinExistence type="predicted"/>
<dbReference type="InterPro" id="IPR036388">
    <property type="entry name" value="WH-like_DNA-bd_sf"/>
</dbReference>
<keyword evidence="2" id="KW-1185">Reference proteome</keyword>
<evidence type="ECO:0000313" key="1">
    <source>
        <dbReference type="EMBL" id="MBC5636195.1"/>
    </source>
</evidence>
<dbReference type="InterPro" id="IPR002514">
    <property type="entry name" value="Transposase_8"/>
</dbReference>
<dbReference type="GO" id="GO:0006313">
    <property type="term" value="P:DNA transposition"/>
    <property type="evidence" value="ECO:0007669"/>
    <property type="project" value="InterPro"/>
</dbReference>